<dbReference type="Gene3D" id="3.40.50.2000">
    <property type="entry name" value="Glycogen Phosphorylase B"/>
    <property type="match status" value="2"/>
</dbReference>
<dbReference type="InterPro" id="IPR001296">
    <property type="entry name" value="Glyco_trans_1"/>
</dbReference>
<proteinExistence type="predicted"/>
<dbReference type="GO" id="GO:0016758">
    <property type="term" value="F:hexosyltransferase activity"/>
    <property type="evidence" value="ECO:0007669"/>
    <property type="project" value="TreeGrafter"/>
</dbReference>
<feature type="domain" description="Glycosyl transferase family 1" evidence="1">
    <location>
        <begin position="208"/>
        <end position="363"/>
    </location>
</feature>
<dbReference type="InterPro" id="IPR028098">
    <property type="entry name" value="Glyco_trans_4-like_N"/>
</dbReference>
<evidence type="ECO:0000313" key="3">
    <source>
        <dbReference type="EMBL" id="RJG49458.1"/>
    </source>
</evidence>
<dbReference type="Pfam" id="PF13579">
    <property type="entry name" value="Glyco_trans_4_4"/>
    <property type="match status" value="1"/>
</dbReference>
<reference evidence="3 4" key="2">
    <citation type="submission" date="2019-01" db="EMBL/GenBank/DDBJ databases">
        <title>Motilimonas pumilus sp. nov., isolated from the gut of sea cucumber (Apostichopus japonicus).</title>
        <authorList>
            <person name="Wang F.-Q."/>
            <person name="Ren L.-H."/>
            <person name="Lin Y.-W."/>
            <person name="Sun G.-H."/>
            <person name="Du Z.-J."/>
            <person name="Zhao J.-X."/>
            <person name="Liu X.-J."/>
            <person name="Liu L.-J."/>
        </authorList>
    </citation>
    <scope>NUCLEOTIDE SEQUENCE [LARGE SCALE GENOMIC DNA]</scope>
    <source>
        <strain evidence="3 4">PLHSC7-2</strain>
    </source>
</reference>
<evidence type="ECO:0000259" key="1">
    <source>
        <dbReference type="Pfam" id="PF00534"/>
    </source>
</evidence>
<accession>A0A418YH93</accession>
<organism evidence="3 4">
    <name type="scientific">Motilimonas pumila</name>
    <dbReference type="NCBI Taxonomy" id="2303987"/>
    <lineage>
        <taxon>Bacteria</taxon>
        <taxon>Pseudomonadati</taxon>
        <taxon>Pseudomonadota</taxon>
        <taxon>Gammaproteobacteria</taxon>
        <taxon>Alteromonadales</taxon>
        <taxon>Alteromonadales genera incertae sedis</taxon>
        <taxon>Motilimonas</taxon>
    </lineage>
</organism>
<dbReference type="InterPro" id="IPR050194">
    <property type="entry name" value="Glycosyltransferase_grp1"/>
</dbReference>
<evidence type="ECO:0000259" key="2">
    <source>
        <dbReference type="Pfam" id="PF13579"/>
    </source>
</evidence>
<dbReference type="AlphaFoldDB" id="A0A418YH93"/>
<dbReference type="SUPFAM" id="SSF53756">
    <property type="entry name" value="UDP-Glycosyltransferase/glycogen phosphorylase"/>
    <property type="match status" value="1"/>
</dbReference>
<dbReference type="PANTHER" id="PTHR45947">
    <property type="entry name" value="SULFOQUINOVOSYL TRANSFERASE SQD2"/>
    <property type="match status" value="1"/>
</dbReference>
<keyword evidence="3" id="KW-0808">Transferase</keyword>
<dbReference type="EMBL" id="QZCH01000004">
    <property type="protein sequence ID" value="RJG49458.1"/>
    <property type="molecule type" value="Genomic_DNA"/>
</dbReference>
<dbReference type="RefSeq" id="WP_119909793.1">
    <property type="nucleotide sequence ID" value="NZ_QZCH01000004.1"/>
</dbReference>
<dbReference type="PANTHER" id="PTHR45947:SF3">
    <property type="entry name" value="SULFOQUINOVOSYL TRANSFERASE SQD2"/>
    <property type="match status" value="1"/>
</dbReference>
<gene>
    <name evidence="3" type="ORF">D1Z90_05740</name>
</gene>
<keyword evidence="4" id="KW-1185">Reference proteome</keyword>
<comment type="caution">
    <text evidence="3">The sequence shown here is derived from an EMBL/GenBank/DDBJ whole genome shotgun (WGS) entry which is preliminary data.</text>
</comment>
<name>A0A418YH93_9GAMM</name>
<feature type="domain" description="Glycosyltransferase subfamily 4-like N-terminal" evidence="2">
    <location>
        <begin position="16"/>
        <end position="189"/>
    </location>
</feature>
<evidence type="ECO:0000313" key="4">
    <source>
        <dbReference type="Proteomes" id="UP000283255"/>
    </source>
</evidence>
<sequence>MRILHVLDHSVPLHSGYSFRTLAILRQQQRRGWKTFHLTSAKQGPRLDWQEMASETIFMRSPCIQWLMKVPLLNQLFTVVSLMWALHRAVKQVEPDVIHAHSSALNGLAGLWQAKLSGLPLVYEVRAFWEDAAVDHGTASENGVKYKVTKALETWVLQRADKVTTICDGLRQDMIHRGIAADKITLIPNAVDIDKFESLTQADEPLQQSLSLQGKKVLGFIGSYYGYEGLSLLISALADEALSASPFHLLLVGGGPQERALKAQVKSLGLGGKVTFVGRVPHDQVNRYYSVIDLLVFPRLSMRLTETVTPLKPLEAMAQSKLVLASDVGGHQELIDHGKTGFLFKAGDVPALAKAIHSCFEDESRWPEIWQHGLDFVREQRNWAVSVANYQQVYPWPEGYTAEMQNEKA</sequence>
<protein>
    <submittedName>
        <fullName evidence="3">Glycosyltransferase, exosortase A system-associated</fullName>
    </submittedName>
</protein>
<dbReference type="CDD" id="cd03794">
    <property type="entry name" value="GT4_WbuB-like"/>
    <property type="match status" value="1"/>
</dbReference>
<reference evidence="3 4" key="1">
    <citation type="submission" date="2018-09" db="EMBL/GenBank/DDBJ databases">
        <authorList>
            <person name="Wang F."/>
        </authorList>
    </citation>
    <scope>NUCLEOTIDE SEQUENCE [LARGE SCALE GENOMIC DNA]</scope>
    <source>
        <strain evidence="3 4">PLHSC7-2</strain>
    </source>
</reference>
<dbReference type="InterPro" id="IPR024004">
    <property type="entry name" value="PEP-CTERM/XrtA_GlycosylTrfase"/>
</dbReference>
<dbReference type="Proteomes" id="UP000283255">
    <property type="component" value="Unassembled WGS sequence"/>
</dbReference>
<dbReference type="NCBIfam" id="TIGR04063">
    <property type="entry name" value="stp3"/>
    <property type="match status" value="1"/>
</dbReference>
<dbReference type="Pfam" id="PF00534">
    <property type="entry name" value="Glycos_transf_1"/>
    <property type="match status" value="1"/>
</dbReference>
<dbReference type="OrthoDB" id="8756565at2"/>